<name>A0ABQ9TR57_SAGOE</name>
<comment type="caution">
    <text evidence="11">The sequence shown here is derived from an EMBL/GenBank/DDBJ whole genome shotgun (WGS) entry which is preliminary data.</text>
</comment>
<accession>A0ABQ9TR57</accession>
<dbReference type="Pfam" id="PF00587">
    <property type="entry name" value="tRNA-synt_2b"/>
    <property type="match status" value="1"/>
</dbReference>
<keyword evidence="6" id="KW-0030">Aminoacyl-tRNA synthetase</keyword>
<evidence type="ECO:0000256" key="1">
    <source>
        <dbReference type="ARBA" id="ARBA00012831"/>
    </source>
</evidence>
<evidence type="ECO:0000256" key="7">
    <source>
        <dbReference type="ARBA" id="ARBA00029731"/>
    </source>
</evidence>
<keyword evidence="5" id="KW-0648">Protein biosynthesis</keyword>
<sequence length="731" mass="81168">MRGTTPVFLLELFAMCPEGDRVLTLLLLSGALCRVPEGDRVLALLLLSGALCRFLEAWVPDHQPCQICTCLSGRKVNCTMQPCPMAKAPTCGLCEVARLCQNADQCCPEYECVCDPVSCDLPAVPHCEGGLQPILTNPGKCRPSFTCGKASTDEEGSCGLSLLKTQCCDEYECTCNCVNSTVSCPLGYLASAATNDCGCTTTTCLPDKVITKSEMIEYHDVSGCYILRPWAYAIWEAIKDFFDAEIKKLGVENCYFPMFVSQGALEKEKTHVADFAPEVAWVTRSGKTELAEPIAIRPTSETVMYPAYAKWVQSHRDLPIRLNQWCNVVRWEFKHPQPFLRTREFLWQEGHSAFATIEEAAEEGGTSHHLGQNFSKMFEIMFEDPKMPGKNQFAYQNSWGLTTRTIGVMTMIHGDNMGLVLPPRVACAQVVVIPCGITNALSEEDKEALMAECNDYRRRLLSVNIRVRADLRDNYSPGWKFSHWELKHKQHRSWTIRLEVGPRDMKNCQFVAVRRDTGEKLTVAENEAETKLPAILEDIHVTLFTRASEDLKTHMVVANTMEDFQKILDSGKIVQIPFCGEIDCEDWIKKTTARDQDLEPGAPSMGAKSLCIPFKPLCELQPGAKCVCGRNPAKLEACVIVRDMCLADSAISARMDSTIYKSWILMAAVHVTAIPLGQWMEILPVTKIQASASAKQTLSGLGVIVVILDLNFSEALMMMDVNPASVTSMAQ</sequence>
<dbReference type="InterPro" id="IPR002316">
    <property type="entry name" value="Pro-tRNA-ligase_IIa"/>
</dbReference>
<keyword evidence="2 11" id="KW-0436">Ligase</keyword>
<feature type="domain" description="VWFC" evidence="9">
    <location>
        <begin position="31"/>
        <end position="115"/>
    </location>
</feature>
<protein>
    <recommendedName>
        <fullName evidence="1">proline--tRNA ligase</fullName>
        <ecNumber evidence="1">6.1.1.15</ecNumber>
    </recommendedName>
    <alternativeName>
        <fullName evidence="7">Prolyl-tRNA synthetase</fullName>
    </alternativeName>
</protein>
<comment type="catalytic activity">
    <reaction evidence="8">
        <text>tRNA(Pro) + L-proline + ATP = L-prolyl-tRNA(Pro) + AMP + diphosphate</text>
        <dbReference type="Rhea" id="RHEA:14305"/>
        <dbReference type="Rhea" id="RHEA-COMP:9700"/>
        <dbReference type="Rhea" id="RHEA-COMP:9702"/>
        <dbReference type="ChEBI" id="CHEBI:30616"/>
        <dbReference type="ChEBI" id="CHEBI:33019"/>
        <dbReference type="ChEBI" id="CHEBI:60039"/>
        <dbReference type="ChEBI" id="CHEBI:78442"/>
        <dbReference type="ChEBI" id="CHEBI:78532"/>
        <dbReference type="ChEBI" id="CHEBI:456215"/>
        <dbReference type="EC" id="6.1.1.15"/>
    </reaction>
</comment>
<dbReference type="InterPro" id="IPR016061">
    <property type="entry name" value="Pro-tRNA_ligase_II_C"/>
</dbReference>
<dbReference type="PROSITE" id="PS50184">
    <property type="entry name" value="VWFC_2"/>
    <property type="match status" value="1"/>
</dbReference>
<evidence type="ECO:0000256" key="4">
    <source>
        <dbReference type="ARBA" id="ARBA00022840"/>
    </source>
</evidence>
<keyword evidence="4" id="KW-0067">ATP-binding</keyword>
<dbReference type="Gene3D" id="3.30.930.10">
    <property type="entry name" value="Bira Bifunctional Protein, Domain 2"/>
    <property type="match status" value="2"/>
</dbReference>
<evidence type="ECO:0000256" key="8">
    <source>
        <dbReference type="ARBA" id="ARBA00047671"/>
    </source>
</evidence>
<dbReference type="SUPFAM" id="SSF55681">
    <property type="entry name" value="Class II aaRS and biotin synthetases"/>
    <property type="match status" value="1"/>
</dbReference>
<dbReference type="Gene3D" id="3.40.50.800">
    <property type="entry name" value="Anticodon-binding domain"/>
    <property type="match status" value="1"/>
</dbReference>
<proteinExistence type="predicted"/>
<evidence type="ECO:0000313" key="11">
    <source>
        <dbReference type="EMBL" id="KAK2086647.1"/>
    </source>
</evidence>
<dbReference type="InterPro" id="IPR002314">
    <property type="entry name" value="aa-tRNA-synt_IIb"/>
</dbReference>
<dbReference type="PANTHER" id="PTHR43382">
    <property type="entry name" value="PROLYL-TRNA SYNTHETASE"/>
    <property type="match status" value="1"/>
</dbReference>
<dbReference type="SMART" id="SM00214">
    <property type="entry name" value="VWC"/>
    <property type="match status" value="1"/>
</dbReference>
<dbReference type="EMBL" id="JASSZA010000020">
    <property type="protein sequence ID" value="KAK2086647.1"/>
    <property type="molecule type" value="Genomic_DNA"/>
</dbReference>
<dbReference type="InterPro" id="IPR001007">
    <property type="entry name" value="VWF_dom"/>
</dbReference>
<feature type="domain" description="Aminoacyl-transfer RNA synthetases class-II family profile" evidence="10">
    <location>
        <begin position="234"/>
        <end position="363"/>
    </location>
</feature>
<dbReference type="InterPro" id="IPR006195">
    <property type="entry name" value="aa-tRNA-synth_II"/>
</dbReference>
<evidence type="ECO:0000256" key="5">
    <source>
        <dbReference type="ARBA" id="ARBA00022917"/>
    </source>
</evidence>
<dbReference type="InterPro" id="IPR036621">
    <property type="entry name" value="Anticodon-bd_dom_sf"/>
</dbReference>
<dbReference type="PROSITE" id="PS50862">
    <property type="entry name" value="AA_TRNA_LIGASE_II"/>
    <property type="match status" value="1"/>
</dbReference>
<evidence type="ECO:0000313" key="12">
    <source>
        <dbReference type="Proteomes" id="UP001266305"/>
    </source>
</evidence>
<evidence type="ECO:0000256" key="2">
    <source>
        <dbReference type="ARBA" id="ARBA00022598"/>
    </source>
</evidence>
<dbReference type="PRINTS" id="PR01046">
    <property type="entry name" value="TRNASYNTHPRO"/>
</dbReference>
<evidence type="ECO:0000259" key="9">
    <source>
        <dbReference type="PROSITE" id="PS50184"/>
    </source>
</evidence>
<dbReference type="SMART" id="SM00946">
    <property type="entry name" value="ProRS-C_1"/>
    <property type="match status" value="1"/>
</dbReference>
<reference evidence="11 12" key="1">
    <citation type="submission" date="2023-05" db="EMBL/GenBank/DDBJ databases">
        <title>B98-5 Cell Line De Novo Hybrid Assembly: An Optical Mapping Approach.</title>
        <authorList>
            <person name="Kananen K."/>
            <person name="Auerbach J.A."/>
            <person name="Kautto E."/>
            <person name="Blachly J.S."/>
        </authorList>
    </citation>
    <scope>NUCLEOTIDE SEQUENCE [LARGE SCALE GENOMIC DNA]</scope>
    <source>
        <strain evidence="11">B95-8</strain>
        <tissue evidence="11">Cell line</tissue>
    </source>
</reference>
<evidence type="ECO:0000259" key="10">
    <source>
        <dbReference type="PROSITE" id="PS50862"/>
    </source>
</evidence>
<organism evidence="11 12">
    <name type="scientific">Saguinus oedipus</name>
    <name type="common">Cotton-top tamarin</name>
    <name type="synonym">Oedipomidas oedipus</name>
    <dbReference type="NCBI Taxonomy" id="9490"/>
    <lineage>
        <taxon>Eukaryota</taxon>
        <taxon>Metazoa</taxon>
        <taxon>Chordata</taxon>
        <taxon>Craniata</taxon>
        <taxon>Vertebrata</taxon>
        <taxon>Euteleostomi</taxon>
        <taxon>Mammalia</taxon>
        <taxon>Eutheria</taxon>
        <taxon>Euarchontoglires</taxon>
        <taxon>Primates</taxon>
        <taxon>Haplorrhini</taxon>
        <taxon>Platyrrhini</taxon>
        <taxon>Cebidae</taxon>
        <taxon>Callitrichinae</taxon>
        <taxon>Saguinus</taxon>
    </lineage>
</organism>
<dbReference type="PROSITE" id="PS01208">
    <property type="entry name" value="VWFC_1"/>
    <property type="match status" value="1"/>
</dbReference>
<evidence type="ECO:0000256" key="6">
    <source>
        <dbReference type="ARBA" id="ARBA00023146"/>
    </source>
</evidence>
<dbReference type="Gene3D" id="3.30.110.30">
    <property type="entry name" value="C-terminal domain of ProRS"/>
    <property type="match status" value="1"/>
</dbReference>
<dbReference type="PANTHER" id="PTHR43382:SF2">
    <property type="entry name" value="BIFUNCTIONAL GLUTAMATE_PROLINE--TRNA LIGASE"/>
    <property type="match status" value="1"/>
</dbReference>
<dbReference type="InterPro" id="IPR017449">
    <property type="entry name" value="Pro-tRNA_synth_II"/>
</dbReference>
<dbReference type="EC" id="6.1.1.15" evidence="1"/>
<dbReference type="Pfam" id="PF03129">
    <property type="entry name" value="HGTP_anticodon"/>
    <property type="match status" value="1"/>
</dbReference>
<keyword evidence="12" id="KW-1185">Reference proteome</keyword>
<dbReference type="SUPFAM" id="SSF52954">
    <property type="entry name" value="Class II aaRS ABD-related"/>
    <property type="match status" value="1"/>
</dbReference>
<dbReference type="InterPro" id="IPR004499">
    <property type="entry name" value="Pro-tRNA-ligase_IIa_arc-type"/>
</dbReference>
<keyword evidence="3" id="KW-0547">Nucleotide-binding</keyword>
<dbReference type="CDD" id="cd00862">
    <property type="entry name" value="ProRS_anticodon_zinc"/>
    <property type="match status" value="1"/>
</dbReference>
<dbReference type="Pfam" id="PF09180">
    <property type="entry name" value="ProRS-C_1"/>
    <property type="match status" value="1"/>
</dbReference>
<dbReference type="InterPro" id="IPR004154">
    <property type="entry name" value="Anticodon-bd"/>
</dbReference>
<evidence type="ECO:0000256" key="3">
    <source>
        <dbReference type="ARBA" id="ARBA00022741"/>
    </source>
</evidence>
<dbReference type="InterPro" id="IPR045864">
    <property type="entry name" value="aa-tRNA-synth_II/BPL/LPL"/>
</dbReference>
<dbReference type="Proteomes" id="UP001266305">
    <property type="component" value="Unassembled WGS sequence"/>
</dbReference>
<dbReference type="GO" id="GO:0016874">
    <property type="term" value="F:ligase activity"/>
    <property type="evidence" value="ECO:0007669"/>
    <property type="project" value="UniProtKB-KW"/>
</dbReference>
<gene>
    <name evidence="11" type="primary">EPRS1_2</name>
    <name evidence="11" type="ORF">P7K49_036072</name>
</gene>
<dbReference type="SUPFAM" id="SSF64586">
    <property type="entry name" value="C-terminal domain of ProRS"/>
    <property type="match status" value="1"/>
</dbReference>